<evidence type="ECO:0000256" key="6">
    <source>
        <dbReference type="SAM" id="Phobius"/>
    </source>
</evidence>
<protein>
    <recommendedName>
        <fullName evidence="9">Chondroitin sulfate proteoglycan 4</fullName>
    </recommendedName>
</protein>
<evidence type="ECO:0000256" key="4">
    <source>
        <dbReference type="PROSITE-ProRule" id="PRU01201"/>
    </source>
</evidence>
<feature type="region of interest" description="Disordered" evidence="5">
    <location>
        <begin position="2016"/>
        <end position="2038"/>
    </location>
</feature>
<evidence type="ECO:0000256" key="2">
    <source>
        <dbReference type="ARBA" id="ARBA00022737"/>
    </source>
</evidence>
<dbReference type="PANTHER" id="PTHR45739">
    <property type="entry name" value="MATRIX PROTEIN, PUTATIVE-RELATED"/>
    <property type="match status" value="1"/>
</dbReference>
<keyword evidence="6" id="KW-0812">Transmembrane</keyword>
<dbReference type="GO" id="GO:0009653">
    <property type="term" value="P:anatomical structure morphogenesis"/>
    <property type="evidence" value="ECO:0007669"/>
    <property type="project" value="TreeGrafter"/>
</dbReference>
<evidence type="ECO:0008006" key="9">
    <source>
        <dbReference type="Google" id="ProtNLM"/>
    </source>
</evidence>
<dbReference type="PROSITE" id="PS51854">
    <property type="entry name" value="CSPG"/>
    <property type="match status" value="1"/>
</dbReference>
<dbReference type="Pfam" id="PF16184">
    <property type="entry name" value="Cadherin_3"/>
    <property type="match status" value="2"/>
</dbReference>
<dbReference type="InterPro" id="IPR051561">
    <property type="entry name" value="FRAS1_ECM"/>
</dbReference>
<comment type="caution">
    <text evidence="7">The sequence shown here is derived from an EMBL/GenBank/DDBJ whole genome shotgun (WGS) entry which is preliminary data.</text>
</comment>
<keyword evidence="6" id="KW-1133">Transmembrane helix</keyword>
<keyword evidence="2" id="KW-0677">Repeat</keyword>
<keyword evidence="6" id="KW-0472">Membrane</keyword>
<reference evidence="7" key="1">
    <citation type="submission" date="2019-05" db="EMBL/GenBank/DDBJ databases">
        <title>Annotation for the trematode Paragonimus heterotremus.</title>
        <authorList>
            <person name="Choi Y.-J."/>
        </authorList>
    </citation>
    <scope>NUCLEOTIDE SEQUENCE</scope>
    <source>
        <strain evidence="7">LC</strain>
    </source>
</reference>
<dbReference type="InterPro" id="IPR039005">
    <property type="entry name" value="CSPG_rpt"/>
</dbReference>
<evidence type="ECO:0000313" key="7">
    <source>
        <dbReference type="EMBL" id="KAF5405993.1"/>
    </source>
</evidence>
<accession>A0A8J4STL7</accession>
<proteinExistence type="predicted"/>
<dbReference type="Proteomes" id="UP000748531">
    <property type="component" value="Unassembled WGS sequence"/>
</dbReference>
<evidence type="ECO:0000256" key="5">
    <source>
        <dbReference type="SAM" id="MobiDB-lite"/>
    </source>
</evidence>
<feature type="repeat" description="CSPG" evidence="4">
    <location>
        <begin position="1515"/>
        <end position="1630"/>
    </location>
</feature>
<evidence type="ECO:0000313" key="8">
    <source>
        <dbReference type="Proteomes" id="UP000748531"/>
    </source>
</evidence>
<feature type="region of interest" description="Disordered" evidence="5">
    <location>
        <begin position="935"/>
        <end position="957"/>
    </location>
</feature>
<feature type="compositionally biased region" description="Basic and acidic residues" evidence="5">
    <location>
        <begin position="942"/>
        <end position="955"/>
    </location>
</feature>
<keyword evidence="1" id="KW-0732">Signal</keyword>
<evidence type="ECO:0000256" key="1">
    <source>
        <dbReference type="ARBA" id="ARBA00022729"/>
    </source>
</evidence>
<dbReference type="OrthoDB" id="430044at2759"/>
<name>A0A8J4STL7_9TREM</name>
<evidence type="ECO:0000256" key="3">
    <source>
        <dbReference type="ARBA" id="ARBA00023180"/>
    </source>
</evidence>
<dbReference type="EMBL" id="LUCH01000136">
    <property type="protein sequence ID" value="KAF5405993.1"/>
    <property type="molecule type" value="Genomic_DNA"/>
</dbReference>
<sequence>MVGSLESISHDCKCIQMQPKLEQSNLRKRSINLWAARKINRLTRQKRNSISITKETLWQPGSQFIPTYTLPVIPNIPIRAILLSPSHLIPNTGSIRIYDDETFRMYKFYVVKVDFGVFQTKPDLHEGYRAENEWNSVEQFTGDQVIKQRVRYLGTRMQPEYLEVRFEDHIHITCIKSEKNTSKSIRLILPIVYERILMELNNNEKLVISVPAYGTHQSGTAQLPIDRVHCINPKLLHVNVSPPETDIHIYFTLVSVPKHGHLFLRDEADRRIRERNTRTYLGVNSQFTQQDIIDHRLFYLFKRVIDENVTSYSPSIVTDHFEFRIRVPGAQLRTIHQFTIVINYDLSLTKSLTGKSSSVQITNKSAKVLEGTQQELSLKVHFDEETTCEQRSGMTYFRVLKLPRYGTLKYRPRKSESELSSISSSISYPIGLIQENVLLYVHDGSETLADHFDFEIFCGAASLEQAVSLLIELYSLQFIETLIIDTFQIKIIPVNDNPPILEVSDIQAHFNSTVVLPTDWLTVQDTDKPGSATDPMDYKITWHPTLVYERDDFIYPGPGYFVNTYTGNRLQSFIQRDVLNGKVSFKHVGAPKCSLKMLVTDGVHVTGRTIVINTTGPQFRVLAPSLKVTQKNIYVPLFFEVLTNIDTAPKDLSIELIQPPCHGILVRKNSAKPIRHFTYEEILRYFIFYKPFRSSSELRLHAEVDELMQWHAICSRSPDTKSTDKINLLLNLRSTTNTWRETFGVNIDISEFHLQVLRSNYMNTASSGSLPQSLTMDMHKACLKETLSVGIGNNVLLEWTTTKQPVDLETVRPVLFQTTSKPQFGILRLSTPSFTLDSISRFELTDVLAKRVSYYQTDMVQLREFRRKPADRLVLAVDCFQVSSVAMEHNLTDTEGDSESSVIFLQTICVNILQNELPIKVHELVVREHEQFSLTDTRLQPKPHDNNEPIRHDEPFTGPFVLQSKDGQGGSFKPYLDATASFAEVYTHRQSKKVNPYLVYIVRKQPDHGKVFSKRLNRTVYVFSSVDLARRDIFYWNLEGSGNKEDKLELLALNVDGKQAATSYVNVMFTVEPNLHGISLTRRRPMKLIYGWSVILDQACLYAEARSEEQQGKIYYQVLSTFSGFLAFVENPRSTIQRFSQQDIQEGRILFVHKDDLRHEKCGFDFLLVTGTTGQTGPHSYRFQLYKFTPYFIHSRTVAAFPLGFETISPWHLKYEVRETIPEPLLRTSQYTNNTIIPTELCSPTSRTQGRTETNVLFVVMKNPSGGGLINTAACATSTVMARKDVKNVRKFTQDDIENGQVCYTFQSDTTLDLDATFDDQMLLNVSILGTLTVNGKVVWKQNLIDTFDMVRLNLSVSYKHITVQNQQRLIDTHPLVVEEGATGDIHLRHINTAPIRRLHQQSVELGLSVPELNAIDFYLWRQPNHGILRSVDGKLGEGDILPIVSSNKTKGFLSYSHDGSNTISDALYLQVRFSDAYRTSGSSFIIFPILIKPMNDERPRLIRPPSGGTASENLPVFHMSDKMGVTDVLGGTRVLLTIDHIRIEDADTPADNLFIHITSYPEFGHLLIADLTRTHSSSHASIDKQELFIRCIKQCVFTQVHVNRGLVYYRAKYVNSSTPMLDAFSFRVQEEGIQQSSRNALSGTVLLRVVPTKLKVAVTVLDILQGDQRVTLSSEHIRLSLISALDNQVKEDAIQLQETIFSVIQFPGHGVIYLDTVPVIQFTGSELLSHRLTYELIDNTVFTDFFILRVWLAEAEVITDRLRFSSQPFLSSFGTTKTDLYTNESYNTDYAHVADAQITIQIRPRLETKEIRLFPGHLTPIDSTVINASLLWQFIAEKRSLDGESSQWKPMLTFPTAARLRFGRFRIRNHLFVSPGYPDEPLGSAVNVTLETIKANLVQFETYDLAGDENGEKYETVPYIISVGQGIPPAEGSLIMRIAATVSGTQLMASGQTKIARKTVGKNTIEDYEDRTISTSTISLGVGLSLLCLLFFGGVAVVVYKRRCQEYSEALQSKNPRLKPHGTEVNKSPSSESKQRIPMDVSQVDINLTLTNKTTYNCQPVTNDLVESLEMKNFNANNNVTNVSPNDASTKQTLFSSCNCDFNGAVLYWSPGLSDSLHVLTSTHDQNNTFTGNINYILLPDSFNDSATPVSSKATNLPVTGLPTKVEHMSSIYQTSDCSNRMMTNTGQSISNYETSIQVHKEPSEEPMNQVPINLVQIPQGSITVAPLDAVPVWFAPST</sequence>
<organism evidence="7 8">
    <name type="scientific">Paragonimus heterotremus</name>
    <dbReference type="NCBI Taxonomy" id="100268"/>
    <lineage>
        <taxon>Eukaryota</taxon>
        <taxon>Metazoa</taxon>
        <taxon>Spiralia</taxon>
        <taxon>Lophotrochozoa</taxon>
        <taxon>Platyhelminthes</taxon>
        <taxon>Trematoda</taxon>
        <taxon>Digenea</taxon>
        <taxon>Plagiorchiida</taxon>
        <taxon>Troglotremata</taxon>
        <taxon>Troglotrematidae</taxon>
        <taxon>Paragonimus</taxon>
    </lineage>
</organism>
<feature type="transmembrane region" description="Helical" evidence="6">
    <location>
        <begin position="1979"/>
        <end position="2001"/>
    </location>
</feature>
<keyword evidence="3" id="KW-0325">Glycoprotein</keyword>
<dbReference type="PANTHER" id="PTHR45739:SF12">
    <property type="entry name" value="CHONDROITIN SULFATE PROTEOGLYCAN 4-LIKE ISOFORM X2"/>
    <property type="match status" value="1"/>
</dbReference>
<keyword evidence="8" id="KW-1185">Reference proteome</keyword>
<gene>
    <name evidence="7" type="ORF">PHET_00434</name>
</gene>